<organism evidence="2 3">
    <name type="scientific">Prosthecobacter dejongeii</name>
    <dbReference type="NCBI Taxonomy" id="48465"/>
    <lineage>
        <taxon>Bacteria</taxon>
        <taxon>Pseudomonadati</taxon>
        <taxon>Verrucomicrobiota</taxon>
        <taxon>Verrucomicrobiia</taxon>
        <taxon>Verrucomicrobiales</taxon>
        <taxon>Verrucomicrobiaceae</taxon>
        <taxon>Prosthecobacter</taxon>
    </lineage>
</organism>
<evidence type="ECO:0000313" key="3">
    <source>
        <dbReference type="Proteomes" id="UP000534294"/>
    </source>
</evidence>
<protein>
    <submittedName>
        <fullName evidence="2">Transglutaminase-like putative cysteine protease</fullName>
    </submittedName>
</protein>
<evidence type="ECO:0000313" key="2">
    <source>
        <dbReference type="EMBL" id="MBB5040424.1"/>
    </source>
</evidence>
<proteinExistence type="predicted"/>
<dbReference type="Gene3D" id="3.10.620.30">
    <property type="match status" value="1"/>
</dbReference>
<sequence length="293" mass="33566">MPDSSPAITPPSGMRLRVRHLTRFHYDGPVLDSYNDARLCPVSDPLQRCANFDLRINPNVPMHTHRDFYLNRVDHFELHQPHETLEVEAVSLIETRQDARTSIPEALSLDALNDPKVNENYFDFVVESKFVSQNVAIWREAVDIIGHSVSDIWADSVKLGQHVHSIFSYDPDWTHVHTNAAEALKDRRGVCQDYAHVMLALCRSQGIPARYVSGYFYNGKTGDENEASHAWTEIFLPNYGWKAWDPTHNREADTRYIKLAIGRDYDDAKPVSGRFRGKGKQHMDVIVQIRLAE</sequence>
<dbReference type="GO" id="GO:0008233">
    <property type="term" value="F:peptidase activity"/>
    <property type="evidence" value="ECO:0007669"/>
    <property type="project" value="UniProtKB-KW"/>
</dbReference>
<comment type="caution">
    <text evidence="2">The sequence shown here is derived from an EMBL/GenBank/DDBJ whole genome shotgun (WGS) entry which is preliminary data.</text>
</comment>
<name>A0A7W7YQL6_9BACT</name>
<keyword evidence="2" id="KW-0378">Hydrolase</keyword>
<gene>
    <name evidence="2" type="ORF">HNQ64_004708</name>
</gene>
<dbReference type="RefSeq" id="WP_184212966.1">
    <property type="nucleotide sequence ID" value="NZ_JACHIF010000013.1"/>
</dbReference>
<dbReference type="EMBL" id="JACHIF010000013">
    <property type="protein sequence ID" value="MBB5040424.1"/>
    <property type="molecule type" value="Genomic_DNA"/>
</dbReference>
<dbReference type="InterPro" id="IPR038765">
    <property type="entry name" value="Papain-like_cys_pep_sf"/>
</dbReference>
<dbReference type="PANTHER" id="PTHR33490:SF6">
    <property type="entry name" value="SLL1049 PROTEIN"/>
    <property type="match status" value="1"/>
</dbReference>
<keyword evidence="2" id="KW-0645">Protease</keyword>
<dbReference type="Proteomes" id="UP000534294">
    <property type="component" value="Unassembled WGS sequence"/>
</dbReference>
<dbReference type="Pfam" id="PF08379">
    <property type="entry name" value="Bact_transglu_N"/>
    <property type="match status" value="1"/>
</dbReference>
<dbReference type="SMART" id="SM00460">
    <property type="entry name" value="TGc"/>
    <property type="match status" value="1"/>
</dbReference>
<dbReference type="Pfam" id="PF01841">
    <property type="entry name" value="Transglut_core"/>
    <property type="match status" value="1"/>
</dbReference>
<dbReference type="InterPro" id="IPR002931">
    <property type="entry name" value="Transglutaminase-like"/>
</dbReference>
<evidence type="ECO:0000259" key="1">
    <source>
        <dbReference type="SMART" id="SM00460"/>
    </source>
</evidence>
<dbReference type="SUPFAM" id="SSF54001">
    <property type="entry name" value="Cysteine proteinases"/>
    <property type="match status" value="1"/>
</dbReference>
<feature type="domain" description="Transglutaminase-like" evidence="1">
    <location>
        <begin position="183"/>
        <end position="248"/>
    </location>
</feature>
<keyword evidence="3" id="KW-1185">Reference proteome</keyword>
<dbReference type="GO" id="GO:0006508">
    <property type="term" value="P:proteolysis"/>
    <property type="evidence" value="ECO:0007669"/>
    <property type="project" value="UniProtKB-KW"/>
</dbReference>
<dbReference type="PANTHER" id="PTHR33490">
    <property type="entry name" value="BLR5614 PROTEIN-RELATED"/>
    <property type="match status" value="1"/>
</dbReference>
<reference evidence="2 3" key="1">
    <citation type="submission" date="2020-08" db="EMBL/GenBank/DDBJ databases">
        <title>Genomic Encyclopedia of Type Strains, Phase IV (KMG-IV): sequencing the most valuable type-strain genomes for metagenomic binning, comparative biology and taxonomic classification.</title>
        <authorList>
            <person name="Goeker M."/>
        </authorList>
    </citation>
    <scope>NUCLEOTIDE SEQUENCE [LARGE SCALE GENOMIC DNA]</scope>
    <source>
        <strain evidence="2 3">DSM 12251</strain>
    </source>
</reference>
<dbReference type="AlphaFoldDB" id="A0A7W7YQL6"/>
<dbReference type="InterPro" id="IPR013589">
    <property type="entry name" value="Bac_transglu_N"/>
</dbReference>
<accession>A0A7W7YQL6</accession>